<protein>
    <submittedName>
        <fullName evidence="1">Uncharacterized protein</fullName>
    </submittedName>
</protein>
<evidence type="ECO:0000313" key="1">
    <source>
        <dbReference type="EMBL" id="PKU81894.1"/>
    </source>
</evidence>
<evidence type="ECO:0000313" key="2">
    <source>
        <dbReference type="Proteomes" id="UP000233837"/>
    </source>
</evidence>
<reference evidence="1 2" key="1">
    <citation type="journal article" date="2016" name="Sci. Rep.">
        <title>The Dendrobium catenatum Lindl. genome sequence provides insights into polysaccharide synthase, floral development and adaptive evolution.</title>
        <authorList>
            <person name="Zhang G.Q."/>
            <person name="Xu Q."/>
            <person name="Bian C."/>
            <person name="Tsai W.C."/>
            <person name="Yeh C.M."/>
            <person name="Liu K.W."/>
            <person name="Yoshida K."/>
            <person name="Zhang L.S."/>
            <person name="Chang S.B."/>
            <person name="Chen F."/>
            <person name="Shi Y."/>
            <person name="Su Y.Y."/>
            <person name="Zhang Y.Q."/>
            <person name="Chen L.J."/>
            <person name="Yin Y."/>
            <person name="Lin M."/>
            <person name="Huang H."/>
            <person name="Deng H."/>
            <person name="Wang Z.W."/>
            <person name="Zhu S.L."/>
            <person name="Zhao X."/>
            <person name="Deng C."/>
            <person name="Niu S.C."/>
            <person name="Huang J."/>
            <person name="Wang M."/>
            <person name="Liu G.H."/>
            <person name="Yang H.J."/>
            <person name="Xiao X.J."/>
            <person name="Hsiao Y.Y."/>
            <person name="Wu W.L."/>
            <person name="Chen Y.Y."/>
            <person name="Mitsuda N."/>
            <person name="Ohme-Takagi M."/>
            <person name="Luo Y.B."/>
            <person name="Van de Peer Y."/>
            <person name="Liu Z.J."/>
        </authorList>
    </citation>
    <scope>NUCLEOTIDE SEQUENCE [LARGE SCALE GENOMIC DNA]</scope>
    <source>
        <tissue evidence="1">The whole plant</tissue>
    </source>
</reference>
<dbReference type="EMBL" id="KZ502211">
    <property type="protein sequence ID" value="PKU81894.1"/>
    <property type="molecule type" value="Genomic_DNA"/>
</dbReference>
<dbReference type="Proteomes" id="UP000233837">
    <property type="component" value="Unassembled WGS sequence"/>
</dbReference>
<reference evidence="1 2" key="2">
    <citation type="journal article" date="2017" name="Nature">
        <title>The Apostasia genome and the evolution of orchids.</title>
        <authorList>
            <person name="Zhang G.Q."/>
            <person name="Liu K.W."/>
            <person name="Li Z."/>
            <person name="Lohaus R."/>
            <person name="Hsiao Y.Y."/>
            <person name="Niu S.C."/>
            <person name="Wang J.Y."/>
            <person name="Lin Y.C."/>
            <person name="Xu Q."/>
            <person name="Chen L.J."/>
            <person name="Yoshida K."/>
            <person name="Fujiwara S."/>
            <person name="Wang Z.W."/>
            <person name="Zhang Y.Q."/>
            <person name="Mitsuda N."/>
            <person name="Wang M."/>
            <person name="Liu G.H."/>
            <person name="Pecoraro L."/>
            <person name="Huang H.X."/>
            <person name="Xiao X.J."/>
            <person name="Lin M."/>
            <person name="Wu X.Y."/>
            <person name="Wu W.L."/>
            <person name="Chen Y.Y."/>
            <person name="Chang S.B."/>
            <person name="Sakamoto S."/>
            <person name="Ohme-Takagi M."/>
            <person name="Yagi M."/>
            <person name="Zeng S.J."/>
            <person name="Shen C.Y."/>
            <person name="Yeh C.M."/>
            <person name="Luo Y.B."/>
            <person name="Tsai W.C."/>
            <person name="Van de Peer Y."/>
            <person name="Liu Z.J."/>
        </authorList>
    </citation>
    <scope>NUCLEOTIDE SEQUENCE [LARGE SCALE GENOMIC DNA]</scope>
    <source>
        <tissue evidence="1">The whole plant</tissue>
    </source>
</reference>
<dbReference type="AlphaFoldDB" id="A0A2I0X1V9"/>
<keyword evidence="2" id="KW-1185">Reference proteome</keyword>
<name>A0A2I0X1V9_9ASPA</name>
<organism evidence="1 2">
    <name type="scientific">Dendrobium catenatum</name>
    <dbReference type="NCBI Taxonomy" id="906689"/>
    <lineage>
        <taxon>Eukaryota</taxon>
        <taxon>Viridiplantae</taxon>
        <taxon>Streptophyta</taxon>
        <taxon>Embryophyta</taxon>
        <taxon>Tracheophyta</taxon>
        <taxon>Spermatophyta</taxon>
        <taxon>Magnoliopsida</taxon>
        <taxon>Liliopsida</taxon>
        <taxon>Asparagales</taxon>
        <taxon>Orchidaceae</taxon>
        <taxon>Epidendroideae</taxon>
        <taxon>Malaxideae</taxon>
        <taxon>Dendrobiinae</taxon>
        <taxon>Dendrobium</taxon>
    </lineage>
</organism>
<gene>
    <name evidence="1" type="ORF">MA16_Dca003911</name>
</gene>
<accession>A0A2I0X1V9</accession>
<sequence>METNEAFHFPLIMQIKEKPKVIKEEHEEEDELVDKEKCAEKDLVESIATPTEAKVSPDPVNTPITEKVEEALEVIAIELHIAPIASEAIDEGEQVPAGERSATVWKVIP</sequence>
<proteinExistence type="predicted"/>